<dbReference type="AlphaFoldDB" id="A0A382E9L4"/>
<organism evidence="1">
    <name type="scientific">marine metagenome</name>
    <dbReference type="NCBI Taxonomy" id="408172"/>
    <lineage>
        <taxon>unclassified sequences</taxon>
        <taxon>metagenomes</taxon>
        <taxon>ecological metagenomes</taxon>
    </lineage>
</organism>
<gene>
    <name evidence="1" type="ORF">METZ01_LOCUS199535</name>
</gene>
<reference evidence="1" key="1">
    <citation type="submission" date="2018-05" db="EMBL/GenBank/DDBJ databases">
        <authorList>
            <person name="Lanie J.A."/>
            <person name="Ng W.-L."/>
            <person name="Kazmierczak K.M."/>
            <person name="Andrzejewski T.M."/>
            <person name="Davidsen T.M."/>
            <person name="Wayne K.J."/>
            <person name="Tettelin H."/>
            <person name="Glass J.I."/>
            <person name="Rusch D."/>
            <person name="Podicherti R."/>
            <person name="Tsui H.-C.T."/>
            <person name="Winkler M.E."/>
        </authorList>
    </citation>
    <scope>NUCLEOTIDE SEQUENCE</scope>
</reference>
<protein>
    <submittedName>
        <fullName evidence="1">Uncharacterized protein</fullName>
    </submittedName>
</protein>
<proteinExistence type="predicted"/>
<name>A0A382E9L4_9ZZZZ</name>
<accession>A0A382E9L4</accession>
<dbReference type="EMBL" id="UINC01043109">
    <property type="protein sequence ID" value="SVB46681.1"/>
    <property type="molecule type" value="Genomic_DNA"/>
</dbReference>
<feature type="non-terminal residue" evidence="1">
    <location>
        <position position="36"/>
    </location>
</feature>
<sequence length="36" mass="4145">MITACDEKKETILDVQFDQTEVQFGKIEINQSVSKK</sequence>
<evidence type="ECO:0000313" key="1">
    <source>
        <dbReference type="EMBL" id="SVB46681.1"/>
    </source>
</evidence>